<dbReference type="Pfam" id="PF12796">
    <property type="entry name" value="Ank_2"/>
    <property type="match status" value="1"/>
</dbReference>
<dbReference type="InParanoid" id="D3BLG6"/>
<evidence type="ECO:0000313" key="2">
    <source>
        <dbReference type="Proteomes" id="UP000001396"/>
    </source>
</evidence>
<dbReference type="AlphaFoldDB" id="D3BLG6"/>
<evidence type="ECO:0008006" key="3">
    <source>
        <dbReference type="Google" id="ProtNLM"/>
    </source>
</evidence>
<dbReference type="InterPro" id="IPR036770">
    <property type="entry name" value="Ankyrin_rpt-contain_sf"/>
</dbReference>
<proteinExistence type="predicted"/>
<evidence type="ECO:0000313" key="1">
    <source>
        <dbReference type="EMBL" id="EFA77900.1"/>
    </source>
</evidence>
<dbReference type="PANTHER" id="PTHR46586">
    <property type="entry name" value="ANKYRIN REPEAT-CONTAINING PROTEIN"/>
    <property type="match status" value="1"/>
</dbReference>
<dbReference type="RefSeq" id="XP_020430028.1">
    <property type="nucleotide sequence ID" value="XM_020580195.1"/>
</dbReference>
<dbReference type="PANTHER" id="PTHR46586:SF3">
    <property type="entry name" value="ANKYRIN REPEAT-CONTAINING PROTEIN"/>
    <property type="match status" value="1"/>
</dbReference>
<dbReference type="GeneID" id="31364875"/>
<comment type="caution">
    <text evidence="1">The sequence shown here is derived from an EMBL/GenBank/DDBJ whole genome shotgun (WGS) entry which is preliminary data.</text>
</comment>
<name>D3BLG6_HETP5</name>
<reference evidence="1 2" key="1">
    <citation type="journal article" date="2011" name="Genome Res.">
        <title>Phylogeny-wide analysis of social amoeba genomes highlights ancient origins for complex intercellular communication.</title>
        <authorList>
            <person name="Heidel A.J."/>
            <person name="Lawal H.M."/>
            <person name="Felder M."/>
            <person name="Schilde C."/>
            <person name="Helps N.R."/>
            <person name="Tunggal B."/>
            <person name="Rivero F."/>
            <person name="John U."/>
            <person name="Schleicher M."/>
            <person name="Eichinger L."/>
            <person name="Platzer M."/>
            <person name="Noegel A.A."/>
            <person name="Schaap P."/>
            <person name="Gloeckner G."/>
        </authorList>
    </citation>
    <scope>NUCLEOTIDE SEQUENCE [LARGE SCALE GENOMIC DNA]</scope>
    <source>
        <strain evidence="2">ATCC 26659 / Pp 5 / PN500</strain>
    </source>
</reference>
<organism evidence="1 2">
    <name type="scientific">Heterostelium pallidum (strain ATCC 26659 / Pp 5 / PN500)</name>
    <name type="common">Cellular slime mold</name>
    <name type="synonym">Polysphondylium pallidum</name>
    <dbReference type="NCBI Taxonomy" id="670386"/>
    <lineage>
        <taxon>Eukaryota</taxon>
        <taxon>Amoebozoa</taxon>
        <taxon>Evosea</taxon>
        <taxon>Eumycetozoa</taxon>
        <taxon>Dictyostelia</taxon>
        <taxon>Acytosteliales</taxon>
        <taxon>Acytosteliaceae</taxon>
        <taxon>Heterostelium</taxon>
    </lineage>
</organism>
<accession>D3BLG6</accession>
<dbReference type="InterPro" id="IPR052050">
    <property type="entry name" value="SecEffector_AnkRepeat"/>
</dbReference>
<dbReference type="Pfam" id="PF13637">
    <property type="entry name" value="Ank_4"/>
    <property type="match status" value="2"/>
</dbReference>
<dbReference type="Gene3D" id="1.25.40.20">
    <property type="entry name" value="Ankyrin repeat-containing domain"/>
    <property type="match status" value="2"/>
</dbReference>
<dbReference type="STRING" id="670386.D3BLG6"/>
<dbReference type="InterPro" id="IPR002110">
    <property type="entry name" value="Ankyrin_rpt"/>
</dbReference>
<protein>
    <recommendedName>
        <fullName evidence="3">Ankyrin repeat protein</fullName>
    </recommendedName>
</protein>
<keyword evidence="2" id="KW-1185">Reference proteome</keyword>
<dbReference type="EMBL" id="ADBJ01000039">
    <property type="protein sequence ID" value="EFA77900.1"/>
    <property type="molecule type" value="Genomic_DNA"/>
</dbReference>
<gene>
    <name evidence="1" type="ORF">PPL_09400</name>
</gene>
<dbReference type="SMART" id="SM00248">
    <property type="entry name" value="ANK"/>
    <property type="match status" value="8"/>
</dbReference>
<dbReference type="SUPFAM" id="SSF48403">
    <property type="entry name" value="Ankyrin repeat"/>
    <property type="match status" value="2"/>
</dbReference>
<dbReference type="Proteomes" id="UP000001396">
    <property type="component" value="Unassembled WGS sequence"/>
</dbReference>
<sequence length="663" mass="77853">MEKDKFLQIFNNCVLNRLIFKHVKSIHNAISGVRYSWSEVIENPIVMARYSYLNELKLYYTDHSIGNCRFEVIDTFKSAIKSGNIETLKYLVELAKPISRSVYEHRIKFDRILSYTAKYGSLEMVKYICREFDKKRLNYHSGLIKSPLSGDIEMIKYLNEQLVNCDHSKNKELNTSKRGTIFYYAAKKGRIDIIEWLFENRSEDRSESYAYHGAIKGGHLHVVQYLLDINEPIRQTSHPKHGTLFDYSIYRNQFEIAKLLHQNNIRESKETPIDYAVSHRNISMLKWLNENTTVAASENAMNNAAINNDLEVLKWLQQHRTEGCSDDIIQSVSHLGHIEVIQWLYENQSSVLRYEPIYGAIINGHIELVKWFFEKRNEQTSIFAMDYAALNVSSEISNLQMIKWLHENHPEVKCTEHAMLYAIGNGHFETMKWLRENRTEISILKKLNFQSMKRGNAETIKWLSENFIIDWDILLINEAIFDNSEIVDTIIKQNLSTIDKDTVSTAFYKGDLNMIQWLHKNNIQGVFNSQSMENSIKGMQYPLVKWLYENKSDCRFSLHSLENSITIGHMGMIEYILDRHPEFGHQLSLKKSLEYYYLYDDIEMLEFLLDKIDFKLDGLKEYQKMIDSTPEYSDVSKTLLNNHIKKKIDNIDGDTNQFEIQDR</sequence>